<dbReference type="Proteomes" id="UP000070224">
    <property type="component" value="Unassembled WGS sequence"/>
</dbReference>
<gene>
    <name evidence="1" type="ORF">HMPREF3185_01694</name>
</gene>
<reference evidence="2" key="1">
    <citation type="submission" date="2016-01" db="EMBL/GenBank/DDBJ databases">
        <authorList>
            <person name="Mitreva M."/>
            <person name="Pepin K.H."/>
            <person name="Mihindukulasuriya K.A."/>
            <person name="Fulton R."/>
            <person name="Fronick C."/>
            <person name="O'Laughlin M."/>
            <person name="Miner T."/>
            <person name="Herter B."/>
            <person name="Rosa B.A."/>
            <person name="Cordes M."/>
            <person name="Tomlinson C."/>
            <person name="Wollam A."/>
            <person name="Palsikar V.B."/>
            <person name="Mardis E.R."/>
            <person name="Wilson R.K."/>
        </authorList>
    </citation>
    <scope>NUCLEOTIDE SEQUENCE [LARGE SCALE GENOMIC DNA]</scope>
    <source>
        <strain evidence="2">KA00683</strain>
    </source>
</reference>
<protein>
    <submittedName>
        <fullName evidence="1">Uncharacterized protein</fullName>
    </submittedName>
</protein>
<proteinExistence type="predicted"/>
<organism evidence="1 2">
    <name type="scientific">Porphyromonas somerae</name>
    <dbReference type="NCBI Taxonomy" id="322095"/>
    <lineage>
        <taxon>Bacteria</taxon>
        <taxon>Pseudomonadati</taxon>
        <taxon>Bacteroidota</taxon>
        <taxon>Bacteroidia</taxon>
        <taxon>Bacteroidales</taxon>
        <taxon>Porphyromonadaceae</taxon>
        <taxon>Porphyromonas</taxon>
    </lineage>
</organism>
<dbReference type="EMBL" id="LSDK01000122">
    <property type="protein sequence ID" value="KXB74441.1"/>
    <property type="molecule type" value="Genomic_DNA"/>
</dbReference>
<evidence type="ECO:0000313" key="1">
    <source>
        <dbReference type="EMBL" id="KXB74441.1"/>
    </source>
</evidence>
<dbReference type="STRING" id="322095.HMPREF3185_01694"/>
<comment type="caution">
    <text evidence="1">The sequence shown here is derived from an EMBL/GenBank/DDBJ whole genome shotgun (WGS) entry which is preliminary data.</text>
</comment>
<dbReference type="PATRIC" id="fig|322095.3.peg.1671"/>
<accession>A0A134B3B4</accession>
<evidence type="ECO:0000313" key="2">
    <source>
        <dbReference type="Proteomes" id="UP000070224"/>
    </source>
</evidence>
<sequence length="56" mass="6433">MLNIAPQSHPPFEGYREDNRLVIRRPLRKAISSQLALSAFELLSLKPPISVGRRYE</sequence>
<dbReference type="AlphaFoldDB" id="A0A134B3B4"/>
<name>A0A134B3B4_9PORP</name>
<keyword evidence="2" id="KW-1185">Reference proteome</keyword>